<dbReference type="EMBL" id="CP062796">
    <property type="protein sequence ID" value="QUL98218.1"/>
    <property type="molecule type" value="Genomic_DNA"/>
</dbReference>
<keyword evidence="3 4" id="KW-0443">Lipid metabolism</keyword>
<comment type="caution">
    <text evidence="4">Lacks conserved residue(s) required for the propagation of feature annotation.</text>
</comment>
<protein>
    <submittedName>
        <fullName evidence="7">Patatin-like phospholipase family protein</fullName>
    </submittedName>
</protein>
<feature type="compositionally biased region" description="Polar residues" evidence="5">
    <location>
        <begin position="278"/>
        <end position="290"/>
    </location>
</feature>
<dbReference type="SUPFAM" id="SSF52151">
    <property type="entry name" value="FabD/lysophospholipase-like"/>
    <property type="match status" value="1"/>
</dbReference>
<feature type="short sequence motif" description="DGA/G" evidence="4">
    <location>
        <begin position="160"/>
        <end position="162"/>
    </location>
</feature>
<keyword evidence="2 4" id="KW-0442">Lipid degradation</keyword>
<dbReference type="KEGG" id="fcz:IMF26_09270"/>
<reference evidence="7" key="2">
    <citation type="journal article" date="2023" name="Biology">
        <title>Prokaryotic Life Associated with Coal-Fire Gas Vents Revealed by Metagenomics.</title>
        <authorList>
            <person name="Kadnikov V.V."/>
            <person name="Mardanov A.V."/>
            <person name="Beletsky A.V."/>
            <person name="Karnachuk O.V."/>
            <person name="Ravin N.V."/>
        </authorList>
    </citation>
    <scope>NUCLEOTIDE SEQUENCE</scope>
    <source>
        <strain evidence="7">Bu02</strain>
    </source>
</reference>
<feature type="active site" description="Nucleophile" evidence="4">
    <location>
        <position position="44"/>
    </location>
</feature>
<gene>
    <name evidence="7" type="ORF">IMF26_09270</name>
</gene>
<evidence type="ECO:0000256" key="4">
    <source>
        <dbReference type="PROSITE-ProRule" id="PRU01161"/>
    </source>
</evidence>
<evidence type="ECO:0000256" key="1">
    <source>
        <dbReference type="ARBA" id="ARBA00022801"/>
    </source>
</evidence>
<organism evidence="7">
    <name type="scientific">Candidatus Fermentithermobacillus carboniphilus</name>
    <dbReference type="NCBI Taxonomy" id="3085328"/>
    <lineage>
        <taxon>Bacteria</taxon>
        <taxon>Bacillati</taxon>
        <taxon>Bacillota</taxon>
        <taxon>Candidatus Fermentithermobacillia</taxon>
        <taxon>Candidatus Fermentithermobacillales</taxon>
        <taxon>Candidatus Fermentithermobacillaceae</taxon>
        <taxon>Candidatus Fermentithermobacillus</taxon>
    </lineage>
</organism>
<reference evidence="7" key="1">
    <citation type="submission" date="2020-10" db="EMBL/GenBank/DDBJ databases">
        <authorList>
            <person name="Kadnikov V."/>
            <person name="Beletsky A.V."/>
            <person name="Mardanov A.V."/>
            <person name="Karnachuk O.V."/>
            <person name="Ravin N.V."/>
        </authorList>
    </citation>
    <scope>NUCLEOTIDE SEQUENCE</scope>
    <source>
        <strain evidence="7">Bu02</strain>
    </source>
</reference>
<evidence type="ECO:0000256" key="2">
    <source>
        <dbReference type="ARBA" id="ARBA00022963"/>
    </source>
</evidence>
<proteinExistence type="predicted"/>
<evidence type="ECO:0000256" key="3">
    <source>
        <dbReference type="ARBA" id="ARBA00023098"/>
    </source>
</evidence>
<evidence type="ECO:0000256" key="5">
    <source>
        <dbReference type="SAM" id="MobiDB-lite"/>
    </source>
</evidence>
<dbReference type="Gene3D" id="3.40.1090.10">
    <property type="entry name" value="Cytosolic phospholipase A2 catalytic domain"/>
    <property type="match status" value="2"/>
</dbReference>
<evidence type="ECO:0000313" key="7">
    <source>
        <dbReference type="EMBL" id="QUL98218.1"/>
    </source>
</evidence>
<dbReference type="PROSITE" id="PS51635">
    <property type="entry name" value="PNPLA"/>
    <property type="match status" value="1"/>
</dbReference>
<feature type="domain" description="PNPLA" evidence="6">
    <location>
        <begin position="11"/>
        <end position="173"/>
    </location>
</feature>
<feature type="short sequence motif" description="GXSXG" evidence="4">
    <location>
        <begin position="42"/>
        <end position="46"/>
    </location>
</feature>
<dbReference type="PANTHER" id="PTHR14226:SF29">
    <property type="entry name" value="NEUROPATHY TARGET ESTERASE SWS"/>
    <property type="match status" value="1"/>
</dbReference>
<dbReference type="AlphaFoldDB" id="A0AAT9LCH2"/>
<evidence type="ECO:0000259" key="6">
    <source>
        <dbReference type="PROSITE" id="PS51635"/>
    </source>
</evidence>
<sequence>MRYSQETLLGIALSGGAARGLSHIGVLKVLEKAGILPSAISGSSIGSLVAASYVCGTLHELEETVISLRKRDLIEYADIYFKGGVLKGESIREGIRRFTKDMTFEDVSQRGISLVIVGADLATGEPVFLRQGSIADAVRASISVPGLFAPVKVNGRVLVDGGLVDLMPVDALANTGATVLLGVDVFSRSDLWTRAATGARVSVGFVRHVWKEVLGFAESEVINRIAYAENLARAVFVEKFGSRIQNTFNRIYGALISDNGDQCTPEDGEMTLARALSTGETTKPGSAGQKTSDEETEPEESREPEGWSTVKAILAAFDITESLLQSPRDGIKPDLVIRPRVQGFHGHQFYRAREIIREGEIAAQEVLPELMAMMQRPQAGSRR</sequence>
<dbReference type="InterPro" id="IPR050301">
    <property type="entry name" value="NTE"/>
</dbReference>
<dbReference type="Pfam" id="PF01734">
    <property type="entry name" value="Patatin"/>
    <property type="match status" value="1"/>
</dbReference>
<name>A0AAT9LCH2_9FIRM</name>
<dbReference type="PANTHER" id="PTHR14226">
    <property type="entry name" value="NEUROPATHY TARGET ESTERASE/SWISS CHEESE D.MELANOGASTER"/>
    <property type="match status" value="1"/>
</dbReference>
<feature type="active site" description="Proton acceptor" evidence="4">
    <location>
        <position position="160"/>
    </location>
</feature>
<dbReference type="GO" id="GO:0016042">
    <property type="term" value="P:lipid catabolic process"/>
    <property type="evidence" value="ECO:0007669"/>
    <property type="project" value="UniProtKB-UniRule"/>
</dbReference>
<dbReference type="InterPro" id="IPR016035">
    <property type="entry name" value="Acyl_Trfase/lysoPLipase"/>
</dbReference>
<dbReference type="GO" id="GO:0016787">
    <property type="term" value="F:hydrolase activity"/>
    <property type="evidence" value="ECO:0007669"/>
    <property type="project" value="UniProtKB-UniRule"/>
</dbReference>
<accession>A0AAT9LCH2</accession>
<dbReference type="InterPro" id="IPR002641">
    <property type="entry name" value="PNPLA_dom"/>
</dbReference>
<feature type="region of interest" description="Disordered" evidence="5">
    <location>
        <begin position="278"/>
        <end position="307"/>
    </location>
</feature>
<keyword evidence="1 4" id="KW-0378">Hydrolase</keyword>